<dbReference type="Proteomes" id="UP001212152">
    <property type="component" value="Unassembled WGS sequence"/>
</dbReference>
<evidence type="ECO:0000313" key="2">
    <source>
        <dbReference type="Proteomes" id="UP001212152"/>
    </source>
</evidence>
<dbReference type="AlphaFoldDB" id="A0AAD5TJ46"/>
<gene>
    <name evidence="1" type="ORF">HDU87_005498</name>
</gene>
<dbReference type="Gene3D" id="2.60.40.640">
    <property type="match status" value="1"/>
</dbReference>
<comment type="caution">
    <text evidence="1">The sequence shown here is derived from an EMBL/GenBank/DDBJ whole genome shotgun (WGS) entry which is preliminary data.</text>
</comment>
<evidence type="ECO:0000313" key="1">
    <source>
        <dbReference type="EMBL" id="KAJ3176122.1"/>
    </source>
</evidence>
<dbReference type="InterPro" id="IPR014752">
    <property type="entry name" value="Arrestin-like_C"/>
</dbReference>
<proteinExistence type="predicted"/>
<dbReference type="EMBL" id="JADGJQ010000044">
    <property type="protein sequence ID" value="KAJ3176122.1"/>
    <property type="molecule type" value="Genomic_DNA"/>
</dbReference>
<reference evidence="1" key="1">
    <citation type="submission" date="2020-05" db="EMBL/GenBank/DDBJ databases">
        <title>Phylogenomic resolution of chytrid fungi.</title>
        <authorList>
            <person name="Stajich J.E."/>
            <person name="Amses K."/>
            <person name="Simmons R."/>
            <person name="Seto K."/>
            <person name="Myers J."/>
            <person name="Bonds A."/>
            <person name="Quandt C.A."/>
            <person name="Barry K."/>
            <person name="Liu P."/>
            <person name="Grigoriev I."/>
            <person name="Longcore J.E."/>
            <person name="James T.Y."/>
        </authorList>
    </citation>
    <scope>NUCLEOTIDE SEQUENCE</scope>
    <source>
        <strain evidence="1">JEL0379</strain>
    </source>
</reference>
<accession>A0AAD5TJ46</accession>
<name>A0AAD5TJ46_9FUNG</name>
<keyword evidence="2" id="KW-1185">Reference proteome</keyword>
<organism evidence="1 2">
    <name type="scientific">Geranomyces variabilis</name>
    <dbReference type="NCBI Taxonomy" id="109894"/>
    <lineage>
        <taxon>Eukaryota</taxon>
        <taxon>Fungi</taxon>
        <taxon>Fungi incertae sedis</taxon>
        <taxon>Chytridiomycota</taxon>
        <taxon>Chytridiomycota incertae sedis</taxon>
        <taxon>Chytridiomycetes</taxon>
        <taxon>Spizellomycetales</taxon>
        <taxon>Powellomycetaceae</taxon>
        <taxon>Geranomyces</taxon>
    </lineage>
</organism>
<protein>
    <submittedName>
        <fullName evidence="1">Uncharacterized protein</fullName>
    </submittedName>
</protein>
<sequence length="321" mass="35272">MVVYSNQYSAIFAAAQPDCLKKFEITVDDSTPRVPARAGVHIEKPTAGNLAVEATLTVEVKKPTVVAAVQWIFEGLEYARIPITGELCDQHLQSTRQLIRKTGLLVSQPKTFVPGETYKYPICFSIPANTISSHRSEYAGVRYSLGAALLRDSTVAITAPSYIILNEQSRIAQTIKLELIVVSGSTQLTSAKLEFREYIPCGYRSTNSAHGAVLDPVLATNLQSAGRFEEKRMLLNPEEIEFPAPAFTATIPVEIPAGAYMVWRDDIDTGAGGYVKCSHWFDLVIKGIENGKKREGKAIVRIGVHGAWSCTVKDMSDYWEA</sequence>